<reference evidence="3 4" key="1">
    <citation type="submission" date="2019-11" db="EMBL/GenBank/DDBJ databases">
        <authorList>
            <person name="Jiao W.-B."/>
            <person name="Schneeberger K."/>
        </authorList>
    </citation>
    <scope>NUCLEOTIDE SEQUENCE [LARGE SCALE GENOMIC DNA]</scope>
    <source>
        <strain evidence="4">cv. An-1</strain>
        <strain evidence="5">cv. C24</strain>
    </source>
</reference>
<gene>
    <name evidence="3" type="ORF">AN1_LOCUS12682</name>
    <name evidence="2" type="ORF">C24_LOCUS12514</name>
</gene>
<evidence type="ECO:0000313" key="2">
    <source>
        <dbReference type="EMBL" id="CAA0382285.1"/>
    </source>
</evidence>
<keyword evidence="1" id="KW-1133">Transmembrane helix</keyword>
<evidence type="ECO:0000313" key="3">
    <source>
        <dbReference type="EMBL" id="VYS57233.1"/>
    </source>
</evidence>
<keyword evidence="1" id="KW-0472">Membrane</keyword>
<keyword evidence="1" id="KW-0812">Transmembrane</keyword>
<feature type="transmembrane region" description="Helical" evidence="1">
    <location>
        <begin position="6"/>
        <end position="25"/>
    </location>
</feature>
<dbReference type="SMR" id="A0A654F6Q1"/>
<dbReference type="AlphaFoldDB" id="A0A654F6Q1"/>
<organism evidence="3 4">
    <name type="scientific">Arabidopsis thaliana</name>
    <name type="common">Mouse-ear cress</name>
    <dbReference type="NCBI Taxonomy" id="3702"/>
    <lineage>
        <taxon>Eukaryota</taxon>
        <taxon>Viridiplantae</taxon>
        <taxon>Streptophyta</taxon>
        <taxon>Embryophyta</taxon>
        <taxon>Tracheophyta</taxon>
        <taxon>Spermatophyta</taxon>
        <taxon>Magnoliopsida</taxon>
        <taxon>eudicotyledons</taxon>
        <taxon>Gunneridae</taxon>
        <taxon>Pentapetalae</taxon>
        <taxon>rosids</taxon>
        <taxon>malvids</taxon>
        <taxon>Brassicales</taxon>
        <taxon>Brassicaceae</taxon>
        <taxon>Camelineae</taxon>
        <taxon>Arabidopsis</taxon>
    </lineage>
</organism>
<dbReference type="OrthoDB" id="10273301at2759"/>
<dbReference type="EMBL" id="CACSHJ010000089">
    <property type="protein sequence ID" value="CAA0382285.1"/>
    <property type="molecule type" value="Genomic_DNA"/>
</dbReference>
<accession>A0A654F6Q1</accession>
<evidence type="ECO:0000313" key="4">
    <source>
        <dbReference type="Proteomes" id="UP000426265"/>
    </source>
</evidence>
<proteinExistence type="predicted"/>
<dbReference type="Proteomes" id="UP000426265">
    <property type="component" value="Unassembled WGS sequence"/>
</dbReference>
<protein>
    <recommendedName>
        <fullName evidence="6">Transmembrane protein</fullName>
    </recommendedName>
</protein>
<evidence type="ECO:0000256" key="1">
    <source>
        <dbReference type="SAM" id="Phobius"/>
    </source>
</evidence>
<dbReference type="Proteomes" id="UP000434276">
    <property type="component" value="Unassembled WGS sequence"/>
</dbReference>
<name>A0A654F6Q1_ARATH</name>
<evidence type="ECO:0008006" key="6">
    <source>
        <dbReference type="Google" id="ProtNLM"/>
    </source>
</evidence>
<accession>A0A5S9XBZ2</accession>
<dbReference type="ExpressionAtlas" id="A0A654F6Q1">
    <property type="expression patterns" value="baseline and differential"/>
</dbReference>
<dbReference type="EMBL" id="CACRSJ010000106">
    <property type="protein sequence ID" value="VYS57233.1"/>
    <property type="molecule type" value="Genomic_DNA"/>
</dbReference>
<dbReference type="RefSeq" id="NP_001030686.1">
    <property type="nucleotide sequence ID" value="NM_001035609.1"/>
</dbReference>
<dbReference type="KEGG" id="ath:AT3G13403"/>
<evidence type="ECO:0000313" key="5">
    <source>
        <dbReference type="Proteomes" id="UP000434276"/>
    </source>
</evidence>
<sequence length="57" mass="6777">MLRFVLVYIPVSVVSHTLCISLFIICSTRHTCFSKRYTCLLNICFCFFISSRIRNYF</sequence>